<evidence type="ECO:0000256" key="8">
    <source>
        <dbReference type="ARBA" id="ARBA00022592"/>
    </source>
</evidence>
<dbReference type="NCBIfam" id="TIGR02966">
    <property type="entry name" value="phoR_proteo"/>
    <property type="match status" value="1"/>
</dbReference>
<dbReference type="Pfam" id="PF00989">
    <property type="entry name" value="PAS"/>
    <property type="match status" value="1"/>
</dbReference>
<dbReference type="SUPFAM" id="SSF55785">
    <property type="entry name" value="PYP-like sensor domain (PAS domain)"/>
    <property type="match status" value="1"/>
</dbReference>
<dbReference type="InterPro" id="IPR004358">
    <property type="entry name" value="Sig_transdc_His_kin-like_C"/>
</dbReference>
<dbReference type="GO" id="GO:0016036">
    <property type="term" value="P:cellular response to phosphate starvation"/>
    <property type="evidence" value="ECO:0007669"/>
    <property type="project" value="TreeGrafter"/>
</dbReference>
<evidence type="ECO:0000256" key="9">
    <source>
        <dbReference type="ARBA" id="ARBA00022679"/>
    </source>
</evidence>
<dbReference type="InterPro" id="IPR050351">
    <property type="entry name" value="BphY/WalK/GraS-like"/>
</dbReference>
<sequence>MVVDYWSVERYRFGLVIGCGALVAWFTPYPLIIMLLVLLGYIGWMLQKLYQLQRWLTNGQKPEEMPDSDGAWEQIAYLFQKSQQKSAERKRKQQELLTRFDNVLSALPDAAVLLDADNHIQWANKSAAKLLGVQDAADRGKRIDTLLRNPDLHKLLEENSERKITFPSPRHSNLTLRARLLPLQGGSRVLSVRDISEGVQLQKTRKAFIANASHELRTPLTVLTGYIELFEQDPELPEYLLGPLQQSREQAARMQQIISDMLALSRLESQETTPLMGNRIDVPAMLESSIQAIRDTLASDTHLLETQIEPDLCVCGSEKDINSVITNLLANAVKHTPAGTTIRIHWESTDDGQACLSIIDNGPGIPEKHLPHLTERFYRVDEGRSRASGGTGLGLAIVKHVMQWHNGKLTITSKPGNTEFKACFPAKRVLD</sequence>
<dbReference type="InterPro" id="IPR036890">
    <property type="entry name" value="HATPase_C_sf"/>
</dbReference>
<evidence type="ECO:0000256" key="10">
    <source>
        <dbReference type="ARBA" id="ARBA00022692"/>
    </source>
</evidence>
<dbReference type="GO" id="GO:0005886">
    <property type="term" value="C:plasma membrane"/>
    <property type="evidence" value="ECO:0007669"/>
    <property type="project" value="UniProtKB-SubCell"/>
</dbReference>
<protein>
    <recommendedName>
        <fullName evidence="4">Phosphate regulon sensor protein PhoR</fullName>
        <ecNumber evidence="3">2.7.13.3</ecNumber>
    </recommendedName>
</protein>
<dbReference type="PRINTS" id="PR00344">
    <property type="entry name" value="BCTRLSENSOR"/>
</dbReference>
<evidence type="ECO:0000256" key="5">
    <source>
        <dbReference type="ARBA" id="ARBA00022448"/>
    </source>
</evidence>
<feature type="transmembrane region" description="Helical" evidence="18">
    <location>
        <begin position="15"/>
        <end position="44"/>
    </location>
</feature>
<dbReference type="Pfam" id="PF00512">
    <property type="entry name" value="HisKA"/>
    <property type="match status" value="1"/>
</dbReference>
<dbReference type="EMBL" id="FNQP01000047">
    <property type="protein sequence ID" value="SEB13871.1"/>
    <property type="molecule type" value="Genomic_DNA"/>
</dbReference>
<dbReference type="InterPro" id="IPR005467">
    <property type="entry name" value="His_kinase_dom"/>
</dbReference>
<dbReference type="Proteomes" id="UP000199397">
    <property type="component" value="Unassembled WGS sequence"/>
</dbReference>
<keyword evidence="7" id="KW-0597">Phosphoprotein</keyword>
<evidence type="ECO:0000256" key="7">
    <source>
        <dbReference type="ARBA" id="ARBA00022553"/>
    </source>
</evidence>
<dbReference type="AlphaFoldDB" id="A0A1H4GX10"/>
<evidence type="ECO:0000256" key="13">
    <source>
        <dbReference type="ARBA" id="ARBA00022840"/>
    </source>
</evidence>
<keyword evidence="9" id="KW-0808">Transferase</keyword>
<dbReference type="FunFam" id="1.10.287.130:FF:000001">
    <property type="entry name" value="Two-component sensor histidine kinase"/>
    <property type="match status" value="1"/>
</dbReference>
<dbReference type="PANTHER" id="PTHR45453:SF1">
    <property type="entry name" value="PHOSPHATE REGULON SENSOR PROTEIN PHOR"/>
    <property type="match status" value="1"/>
</dbReference>
<keyword evidence="13" id="KW-0067">ATP-binding</keyword>
<dbReference type="Gene3D" id="3.30.450.20">
    <property type="entry name" value="PAS domain"/>
    <property type="match status" value="1"/>
</dbReference>
<dbReference type="InterPro" id="IPR021766">
    <property type="entry name" value="PhoR_N"/>
</dbReference>
<evidence type="ECO:0000256" key="14">
    <source>
        <dbReference type="ARBA" id="ARBA00022989"/>
    </source>
</evidence>
<reference evidence="20 21" key="1">
    <citation type="submission" date="2016-10" db="EMBL/GenBank/DDBJ databases">
        <authorList>
            <person name="de Groot N.N."/>
        </authorList>
    </citation>
    <scope>NUCLEOTIDE SEQUENCE [LARGE SCALE GENOMIC DNA]</scope>
    <source>
        <strain evidence="20 21">DSM 21228</strain>
    </source>
</reference>
<dbReference type="InterPro" id="IPR014310">
    <property type="entry name" value="Sig_transdc_His_kinase_PhoR"/>
</dbReference>
<evidence type="ECO:0000256" key="11">
    <source>
        <dbReference type="ARBA" id="ARBA00022741"/>
    </source>
</evidence>
<dbReference type="SMART" id="SM00387">
    <property type="entry name" value="HATPase_c"/>
    <property type="match status" value="1"/>
</dbReference>
<proteinExistence type="predicted"/>
<dbReference type="GO" id="GO:0006355">
    <property type="term" value="P:regulation of DNA-templated transcription"/>
    <property type="evidence" value="ECO:0007669"/>
    <property type="project" value="InterPro"/>
</dbReference>
<dbReference type="InterPro" id="IPR013767">
    <property type="entry name" value="PAS_fold"/>
</dbReference>
<dbReference type="RefSeq" id="WP_093071145.1">
    <property type="nucleotide sequence ID" value="NZ_FNQP01000047.1"/>
</dbReference>
<keyword evidence="14 18" id="KW-1133">Transmembrane helix</keyword>
<gene>
    <name evidence="20" type="ORF">SAMN05660964_03771</name>
</gene>
<dbReference type="InterPro" id="IPR035965">
    <property type="entry name" value="PAS-like_dom_sf"/>
</dbReference>
<evidence type="ECO:0000256" key="16">
    <source>
        <dbReference type="ARBA" id="ARBA00023136"/>
    </source>
</evidence>
<evidence type="ECO:0000256" key="3">
    <source>
        <dbReference type="ARBA" id="ARBA00012438"/>
    </source>
</evidence>
<dbReference type="InterPro" id="IPR000014">
    <property type="entry name" value="PAS"/>
</dbReference>
<keyword evidence="5" id="KW-0813">Transport</keyword>
<accession>A0A1H4GX10</accession>
<evidence type="ECO:0000256" key="4">
    <source>
        <dbReference type="ARBA" id="ARBA00019665"/>
    </source>
</evidence>
<dbReference type="CDD" id="cd00130">
    <property type="entry name" value="PAS"/>
    <property type="match status" value="1"/>
</dbReference>
<evidence type="ECO:0000313" key="20">
    <source>
        <dbReference type="EMBL" id="SEB13871.1"/>
    </source>
</evidence>
<comment type="subcellular location">
    <subcellularLocation>
        <location evidence="2">Cell membrane</location>
    </subcellularLocation>
</comment>
<dbReference type="GO" id="GO:0006817">
    <property type="term" value="P:phosphate ion transport"/>
    <property type="evidence" value="ECO:0007669"/>
    <property type="project" value="UniProtKB-KW"/>
</dbReference>
<evidence type="ECO:0000256" key="1">
    <source>
        <dbReference type="ARBA" id="ARBA00000085"/>
    </source>
</evidence>
<evidence type="ECO:0000256" key="15">
    <source>
        <dbReference type="ARBA" id="ARBA00023012"/>
    </source>
</evidence>
<keyword evidence="8" id="KW-0592">Phosphate transport</keyword>
<keyword evidence="16 18" id="KW-0472">Membrane</keyword>
<dbReference type="Pfam" id="PF11808">
    <property type="entry name" value="PhoR"/>
    <property type="match status" value="1"/>
</dbReference>
<dbReference type="SUPFAM" id="SSF47384">
    <property type="entry name" value="Homodimeric domain of signal transducing histidine kinase"/>
    <property type="match status" value="1"/>
</dbReference>
<dbReference type="InterPro" id="IPR036097">
    <property type="entry name" value="HisK_dim/P_sf"/>
</dbReference>
<dbReference type="CDD" id="cd00082">
    <property type="entry name" value="HisKA"/>
    <property type="match status" value="1"/>
</dbReference>
<evidence type="ECO:0000256" key="6">
    <source>
        <dbReference type="ARBA" id="ARBA00022475"/>
    </source>
</evidence>
<dbReference type="GO" id="GO:0005524">
    <property type="term" value="F:ATP binding"/>
    <property type="evidence" value="ECO:0007669"/>
    <property type="project" value="UniProtKB-KW"/>
</dbReference>
<keyword evidence="6" id="KW-1003">Cell membrane</keyword>
<dbReference type="PROSITE" id="PS50109">
    <property type="entry name" value="HIS_KIN"/>
    <property type="match status" value="1"/>
</dbReference>
<keyword evidence="10 18" id="KW-0812">Transmembrane</keyword>
<dbReference type="GO" id="GO:0000155">
    <property type="term" value="F:phosphorelay sensor kinase activity"/>
    <property type="evidence" value="ECO:0007669"/>
    <property type="project" value="InterPro"/>
</dbReference>
<dbReference type="FunFam" id="3.30.565.10:FF:000006">
    <property type="entry name" value="Sensor histidine kinase WalK"/>
    <property type="match status" value="1"/>
</dbReference>
<dbReference type="EC" id="2.7.13.3" evidence="3"/>
<feature type="domain" description="Histidine kinase" evidence="19">
    <location>
        <begin position="211"/>
        <end position="428"/>
    </location>
</feature>
<comment type="function">
    <text evidence="17">Member of the two-component regulatory system PhoR/PhoB involved in the phosphate regulon genes expression. PhoR may function as a membrane-associated protein kinase that phosphorylates PhoB in response to environmental signals.</text>
</comment>
<evidence type="ECO:0000313" key="21">
    <source>
        <dbReference type="Proteomes" id="UP000199397"/>
    </source>
</evidence>
<dbReference type="InterPro" id="IPR003594">
    <property type="entry name" value="HATPase_dom"/>
</dbReference>
<dbReference type="Pfam" id="PF02518">
    <property type="entry name" value="HATPase_c"/>
    <property type="match status" value="1"/>
</dbReference>
<dbReference type="Gene3D" id="1.10.287.130">
    <property type="match status" value="1"/>
</dbReference>
<keyword evidence="15" id="KW-0902">Two-component regulatory system</keyword>
<comment type="catalytic activity">
    <reaction evidence="1">
        <text>ATP + protein L-histidine = ADP + protein N-phospho-L-histidine.</text>
        <dbReference type="EC" id="2.7.13.3"/>
    </reaction>
</comment>
<dbReference type="STRING" id="525918.SAMN05660964_03771"/>
<dbReference type="InterPro" id="IPR003661">
    <property type="entry name" value="HisK_dim/P_dom"/>
</dbReference>
<dbReference type="SUPFAM" id="SSF55874">
    <property type="entry name" value="ATPase domain of HSP90 chaperone/DNA topoisomerase II/histidine kinase"/>
    <property type="match status" value="1"/>
</dbReference>
<dbReference type="SMART" id="SM00091">
    <property type="entry name" value="PAS"/>
    <property type="match status" value="1"/>
</dbReference>
<name>A0A1H4GX10_9GAMM</name>
<keyword evidence="12 20" id="KW-0418">Kinase</keyword>
<evidence type="ECO:0000259" key="19">
    <source>
        <dbReference type="PROSITE" id="PS50109"/>
    </source>
</evidence>
<evidence type="ECO:0000256" key="2">
    <source>
        <dbReference type="ARBA" id="ARBA00004236"/>
    </source>
</evidence>
<dbReference type="OrthoDB" id="9813151at2"/>
<dbReference type="PANTHER" id="PTHR45453">
    <property type="entry name" value="PHOSPHATE REGULON SENSOR PROTEIN PHOR"/>
    <property type="match status" value="1"/>
</dbReference>
<dbReference type="GO" id="GO:0004721">
    <property type="term" value="F:phosphoprotein phosphatase activity"/>
    <property type="evidence" value="ECO:0007669"/>
    <property type="project" value="InterPro"/>
</dbReference>
<keyword evidence="11" id="KW-0547">Nucleotide-binding</keyword>
<evidence type="ECO:0000256" key="17">
    <source>
        <dbReference type="ARBA" id="ARBA00025207"/>
    </source>
</evidence>
<keyword evidence="21" id="KW-1185">Reference proteome</keyword>
<evidence type="ECO:0000256" key="18">
    <source>
        <dbReference type="SAM" id="Phobius"/>
    </source>
</evidence>
<organism evidence="20 21">
    <name type="scientific">Thiothrix caldifontis</name>
    <dbReference type="NCBI Taxonomy" id="525918"/>
    <lineage>
        <taxon>Bacteria</taxon>
        <taxon>Pseudomonadati</taxon>
        <taxon>Pseudomonadota</taxon>
        <taxon>Gammaproteobacteria</taxon>
        <taxon>Thiotrichales</taxon>
        <taxon>Thiotrichaceae</taxon>
        <taxon>Thiothrix</taxon>
    </lineage>
</organism>
<dbReference type="Gene3D" id="3.30.565.10">
    <property type="entry name" value="Histidine kinase-like ATPase, C-terminal domain"/>
    <property type="match status" value="1"/>
</dbReference>
<evidence type="ECO:0000256" key="12">
    <source>
        <dbReference type="ARBA" id="ARBA00022777"/>
    </source>
</evidence>
<dbReference type="SMART" id="SM00388">
    <property type="entry name" value="HisKA"/>
    <property type="match status" value="1"/>
</dbReference>